<feature type="region of interest" description="Disordered" evidence="1">
    <location>
        <begin position="1"/>
        <end position="35"/>
    </location>
</feature>
<sequence length="75" mass="8953">DQLKASLDSMEDKQRHKSELKRQQEGKISELDELSGSLEQEISTQFAKIRQHLDEKEKRLMEGLRRQKEEDLRLM</sequence>
<feature type="non-terminal residue" evidence="2">
    <location>
        <position position="1"/>
    </location>
</feature>
<dbReference type="AlphaFoldDB" id="A0A401T9F9"/>
<dbReference type="OrthoDB" id="6270329at2759"/>
<dbReference type="Proteomes" id="UP000287033">
    <property type="component" value="Unassembled WGS sequence"/>
</dbReference>
<comment type="caution">
    <text evidence="2">The sequence shown here is derived from an EMBL/GenBank/DDBJ whole genome shotgun (WGS) entry which is preliminary data.</text>
</comment>
<feature type="non-terminal residue" evidence="2">
    <location>
        <position position="75"/>
    </location>
</feature>
<evidence type="ECO:0000256" key="1">
    <source>
        <dbReference type="SAM" id="MobiDB-lite"/>
    </source>
</evidence>
<organism evidence="2 3">
    <name type="scientific">Chiloscyllium punctatum</name>
    <name type="common">Brownbanded bambooshark</name>
    <name type="synonym">Hemiscyllium punctatum</name>
    <dbReference type="NCBI Taxonomy" id="137246"/>
    <lineage>
        <taxon>Eukaryota</taxon>
        <taxon>Metazoa</taxon>
        <taxon>Chordata</taxon>
        <taxon>Craniata</taxon>
        <taxon>Vertebrata</taxon>
        <taxon>Chondrichthyes</taxon>
        <taxon>Elasmobranchii</taxon>
        <taxon>Galeomorphii</taxon>
        <taxon>Galeoidea</taxon>
        <taxon>Orectolobiformes</taxon>
        <taxon>Hemiscylliidae</taxon>
        <taxon>Chiloscyllium</taxon>
    </lineage>
</organism>
<evidence type="ECO:0000313" key="3">
    <source>
        <dbReference type="Proteomes" id="UP000287033"/>
    </source>
</evidence>
<protein>
    <submittedName>
        <fullName evidence="2">Uncharacterized protein</fullName>
    </submittedName>
</protein>
<accession>A0A401T9F9</accession>
<feature type="compositionally biased region" description="Basic and acidic residues" evidence="1">
    <location>
        <begin position="20"/>
        <end position="30"/>
    </location>
</feature>
<gene>
    <name evidence="2" type="ORF">chiPu_0023285</name>
</gene>
<name>A0A401T9F9_CHIPU</name>
<dbReference type="EMBL" id="BEZZ01018544">
    <property type="protein sequence ID" value="GCC39255.1"/>
    <property type="molecule type" value="Genomic_DNA"/>
</dbReference>
<evidence type="ECO:0000313" key="2">
    <source>
        <dbReference type="EMBL" id="GCC39255.1"/>
    </source>
</evidence>
<proteinExistence type="predicted"/>
<reference evidence="2 3" key="1">
    <citation type="journal article" date="2018" name="Nat. Ecol. Evol.">
        <title>Shark genomes provide insights into elasmobranch evolution and the origin of vertebrates.</title>
        <authorList>
            <person name="Hara Y"/>
            <person name="Yamaguchi K"/>
            <person name="Onimaru K"/>
            <person name="Kadota M"/>
            <person name="Koyanagi M"/>
            <person name="Keeley SD"/>
            <person name="Tatsumi K"/>
            <person name="Tanaka K"/>
            <person name="Motone F"/>
            <person name="Kageyama Y"/>
            <person name="Nozu R"/>
            <person name="Adachi N"/>
            <person name="Nishimura O"/>
            <person name="Nakagawa R"/>
            <person name="Tanegashima C"/>
            <person name="Kiyatake I"/>
            <person name="Matsumoto R"/>
            <person name="Murakumo K"/>
            <person name="Nishida K"/>
            <person name="Terakita A"/>
            <person name="Kuratani S"/>
            <person name="Sato K"/>
            <person name="Hyodo S Kuraku.S."/>
        </authorList>
    </citation>
    <scope>NUCLEOTIDE SEQUENCE [LARGE SCALE GENOMIC DNA]</scope>
</reference>
<keyword evidence="3" id="KW-1185">Reference proteome</keyword>